<dbReference type="AlphaFoldDB" id="I0KCB6"/>
<name>I0KCB6_9BACT</name>
<evidence type="ECO:0000313" key="2">
    <source>
        <dbReference type="Proteomes" id="UP000011058"/>
    </source>
</evidence>
<organism evidence="1 2">
    <name type="scientific">Fibrella aestuarina BUZ 2</name>
    <dbReference type="NCBI Taxonomy" id="1166018"/>
    <lineage>
        <taxon>Bacteria</taxon>
        <taxon>Pseudomonadati</taxon>
        <taxon>Bacteroidota</taxon>
        <taxon>Cytophagia</taxon>
        <taxon>Cytophagales</taxon>
        <taxon>Spirosomataceae</taxon>
        <taxon>Fibrella</taxon>
    </lineage>
</organism>
<keyword evidence="2" id="KW-1185">Reference proteome</keyword>
<accession>I0KCB6</accession>
<dbReference type="Proteomes" id="UP000011058">
    <property type="component" value="Chromosome"/>
</dbReference>
<dbReference type="EMBL" id="HE796683">
    <property type="protein sequence ID" value="CCH01769.1"/>
    <property type="molecule type" value="Genomic_DNA"/>
</dbReference>
<evidence type="ECO:0000313" key="1">
    <source>
        <dbReference type="EMBL" id="CCH01769.1"/>
    </source>
</evidence>
<gene>
    <name evidence="1" type="ORF">FAES_3762</name>
</gene>
<dbReference type="KEGG" id="fae:FAES_3762"/>
<protein>
    <submittedName>
        <fullName evidence="1">Uncharacterized protein</fullName>
    </submittedName>
</protein>
<proteinExistence type="predicted"/>
<dbReference type="HOGENOM" id="CLU_1033452_0_0_10"/>
<reference evidence="1 2" key="1">
    <citation type="journal article" date="2012" name="J. Bacteriol.">
        <title>Genome Sequence of Fibrella aestuarina BUZ 2T, a Filamentous Marine Bacterium.</title>
        <authorList>
            <person name="Filippini M."/>
            <person name="Qi W."/>
            <person name="Blom J."/>
            <person name="Goesmann A."/>
            <person name="Smits T.H."/>
            <person name="Bagheri H.C."/>
        </authorList>
    </citation>
    <scope>NUCLEOTIDE SEQUENCE [LARGE SCALE GENOMIC DNA]</scope>
    <source>
        <strain evidence="2">BUZ 2T</strain>
    </source>
</reference>
<sequence>MLSYQTLNVSFMNSYKTGLIRIGAYLLLGGMLTIPVSCDRQQDAAVKPNASVGRSGRLDQAGCGGFTNGKFLGTWTVTGSRLQVLINGNNQYVAQIFGDNEFYIRGKEFLRRGDIANKAYSESQIECFEGDPGDAQGFTVSTFQAPAGFEPGPSGNSFRVSCSPRFGSGGTVESRVYIASWLGPDPDALLEARYFDNKWWVCQNVTNEAGQGRDAFIVRGRNILLRSDVGFFADPWDIGRRYCFAAGDSGTDGLENPAGTPTQLNGYTRLFFNDGSPYFLKNPQ</sequence>